<feature type="domain" description="Saccharopine dehydrogenase NADP binding" evidence="1">
    <location>
        <begin position="5"/>
        <end position="101"/>
    </location>
</feature>
<evidence type="ECO:0000313" key="2">
    <source>
        <dbReference type="EMBL" id="PTL60540.1"/>
    </source>
</evidence>
<dbReference type="PANTHER" id="PTHR43781:SF1">
    <property type="entry name" value="SACCHAROPINE DEHYDROGENASE"/>
    <property type="match status" value="1"/>
</dbReference>
<gene>
    <name evidence="2" type="ORF">C7Y72_13275</name>
</gene>
<dbReference type="InterPro" id="IPR005097">
    <property type="entry name" value="Sacchrp_dh_NADP-bd"/>
</dbReference>
<sequence>MSARIVLFGATGYTGRLTARALVARGARPVLAGRSAPALEALAAELGGLPTAVADVDRPASVRALVEAGDVLVSTVGPFTRWGAPAVEAAIDARAHYLDSTGETPFIRRIFESWGPRADAAGVGLLTAFGYDWVPGNLAGALALADAGERASRVRVGYFMTGRGGSNDMSGGTRASIVEALTEPAFAFRDAAIVTERAARHVARFETSPGRWKSAVSVGTSEHYALPRLAAGVRDVEVFLGWFGPASRPLQKLSAAGAPLLAVPGVRGAVRRAGARLVPGSTGGPDAQARERTGSLIFASAHDSVGNELASVRLTGVNGYTFTGEILAWGAVTAATSGLQGTGALGPADGFGLEALEQGCREAGIERT</sequence>
<evidence type="ECO:0000313" key="3">
    <source>
        <dbReference type="Proteomes" id="UP000240739"/>
    </source>
</evidence>
<keyword evidence="3" id="KW-1185">Reference proteome</keyword>
<evidence type="ECO:0000259" key="1">
    <source>
        <dbReference type="Pfam" id="PF03435"/>
    </source>
</evidence>
<dbReference type="Proteomes" id="UP000240739">
    <property type="component" value="Unassembled WGS sequence"/>
</dbReference>
<dbReference type="SUPFAM" id="SSF51735">
    <property type="entry name" value="NAD(P)-binding Rossmann-fold domains"/>
    <property type="match status" value="1"/>
</dbReference>
<dbReference type="Pfam" id="PF03435">
    <property type="entry name" value="Sacchrp_dh_NADP"/>
    <property type="match status" value="1"/>
</dbReference>
<reference evidence="2 3" key="1">
    <citation type="submission" date="2018-03" db="EMBL/GenBank/DDBJ databases">
        <title>Aquarubrobacter algicola gen. nov., sp. nov., a novel actinobacterium isolated from shallow eutrophic lake during the end of cyanobacterial harmful algal blooms.</title>
        <authorList>
            <person name="Chun S.J."/>
        </authorList>
    </citation>
    <scope>NUCLEOTIDE SEQUENCE [LARGE SCALE GENOMIC DNA]</scope>
    <source>
        <strain evidence="2 3">Seoho-28</strain>
    </source>
</reference>
<name>A0A2T4UMS5_9ACTN</name>
<dbReference type="PANTHER" id="PTHR43781">
    <property type="entry name" value="SACCHAROPINE DEHYDROGENASE"/>
    <property type="match status" value="1"/>
</dbReference>
<protein>
    <submittedName>
        <fullName evidence="2">Saccharopine dehydrogenase</fullName>
    </submittedName>
</protein>
<dbReference type="InterPro" id="IPR036291">
    <property type="entry name" value="NAD(P)-bd_dom_sf"/>
</dbReference>
<dbReference type="EMBL" id="PYYB01000001">
    <property type="protein sequence ID" value="PTL60540.1"/>
    <property type="molecule type" value="Genomic_DNA"/>
</dbReference>
<proteinExistence type="predicted"/>
<dbReference type="RefSeq" id="WP_107569260.1">
    <property type="nucleotide sequence ID" value="NZ_PYYB01000001.1"/>
</dbReference>
<dbReference type="AlphaFoldDB" id="A0A2T4UMS5"/>
<accession>A0A2T4UMS5</accession>
<dbReference type="Gene3D" id="3.40.50.720">
    <property type="entry name" value="NAD(P)-binding Rossmann-like Domain"/>
    <property type="match status" value="1"/>
</dbReference>
<dbReference type="OrthoDB" id="9774199at2"/>
<organism evidence="2 3">
    <name type="scientific">Paraconexibacter algicola</name>
    <dbReference type="NCBI Taxonomy" id="2133960"/>
    <lineage>
        <taxon>Bacteria</taxon>
        <taxon>Bacillati</taxon>
        <taxon>Actinomycetota</taxon>
        <taxon>Thermoleophilia</taxon>
        <taxon>Solirubrobacterales</taxon>
        <taxon>Paraconexibacteraceae</taxon>
        <taxon>Paraconexibacter</taxon>
    </lineage>
</organism>
<comment type="caution">
    <text evidence="2">The sequence shown here is derived from an EMBL/GenBank/DDBJ whole genome shotgun (WGS) entry which is preliminary data.</text>
</comment>